<dbReference type="EMBL" id="LT671821">
    <property type="protein sequence ID" value="SHO76413.1"/>
    <property type="molecule type" value="Genomic_DNA"/>
</dbReference>
<sequence length="394" mass="43624">MSDSLSVANSLGQVDVVRNDVIVPQREMQQQQQATVRDGPVPMSMPAILRNPRVSQAAPVARQSRDGYARCGTDMARNIGKRRARRNENGRFAWNPHAVRPGPADYLIPANQVQSTFTEQTAVVLGDLCHDRASLMDACTLMHDSPAFEIESAMKGQFTMSLRDAHGFLRARLGHAELMQAYLDALKTMTFPAVSATRQCLFLERLIFTAQKEIGHWLRRTEYVHMDEEGCSSRVILAHPSGREEGALIELKQTPTLLIWRSEDACSRLAIHCVARTLNCPSFSRTIPASGTDPLSGTKRTTWILHPNPLLRARTTQHTVVRRNRHRRNSSASTNSSVTSTAVPFRSTMPLAMGLLQQGSIGLETPPSTDYELTDSTDEFVDSDLAGSASELDM</sequence>
<name>A0A1M8A1W8_MALS4</name>
<dbReference type="STRING" id="1230383.A0A1M8A1W8"/>
<proteinExistence type="predicted"/>
<evidence type="ECO:0000313" key="1">
    <source>
        <dbReference type="EMBL" id="SHO76413.1"/>
    </source>
</evidence>
<dbReference type="VEuPathDB" id="FungiDB:MSYG_0751"/>
<dbReference type="OrthoDB" id="10256743at2759"/>
<evidence type="ECO:0000313" key="2">
    <source>
        <dbReference type="Proteomes" id="UP000186303"/>
    </source>
</evidence>
<protein>
    <submittedName>
        <fullName evidence="1">Uncharacterized protein</fullName>
    </submittedName>
</protein>
<accession>A0A1M8A1W8</accession>
<gene>
    <name evidence="1" type="ORF">MSYG_0751</name>
</gene>
<keyword evidence="2" id="KW-1185">Reference proteome</keyword>
<dbReference type="AlphaFoldDB" id="A0A1M8A1W8"/>
<dbReference type="Proteomes" id="UP000186303">
    <property type="component" value="Chromosome 1"/>
</dbReference>
<reference evidence="2" key="1">
    <citation type="journal article" date="2017" name="Nucleic Acids Res.">
        <title>Proteogenomics produces comprehensive and highly accurate protein-coding gene annotation in a complete genome assembly of Malassezia sympodialis.</title>
        <authorList>
            <person name="Zhu Y."/>
            <person name="Engstroem P.G."/>
            <person name="Tellgren-Roth C."/>
            <person name="Baudo C.D."/>
            <person name="Kennell J.C."/>
            <person name="Sun S."/>
            <person name="Billmyre R.B."/>
            <person name="Schroeder M.S."/>
            <person name="Andersson A."/>
            <person name="Holm T."/>
            <person name="Sigurgeirsson B."/>
            <person name="Wu G."/>
            <person name="Sankaranarayanan S.R."/>
            <person name="Siddharthan R."/>
            <person name="Sanyal K."/>
            <person name="Lundeberg J."/>
            <person name="Nystedt B."/>
            <person name="Boekhout T."/>
            <person name="Dawson T.L. Jr."/>
            <person name="Heitman J."/>
            <person name="Scheynius A."/>
            <person name="Lehtioe J."/>
        </authorList>
    </citation>
    <scope>NUCLEOTIDE SEQUENCE [LARGE SCALE GENOMIC DNA]</scope>
    <source>
        <strain evidence="2">ATCC 42132</strain>
    </source>
</reference>
<organism evidence="1 2">
    <name type="scientific">Malassezia sympodialis (strain ATCC 42132)</name>
    <name type="common">Atopic eczema-associated yeast</name>
    <dbReference type="NCBI Taxonomy" id="1230383"/>
    <lineage>
        <taxon>Eukaryota</taxon>
        <taxon>Fungi</taxon>
        <taxon>Dikarya</taxon>
        <taxon>Basidiomycota</taxon>
        <taxon>Ustilaginomycotina</taxon>
        <taxon>Malasseziomycetes</taxon>
        <taxon>Malasseziales</taxon>
        <taxon>Malasseziaceae</taxon>
        <taxon>Malassezia</taxon>
    </lineage>
</organism>